<dbReference type="PANTHER" id="PTHR12918">
    <property type="entry name" value="CYSTEINE DIOXYGENASE"/>
    <property type="match status" value="1"/>
</dbReference>
<sequence>MHDAIATGTDVWTHRVLATIARNLGDGGSGDVASLAHSLAQSPWWEGCPTAAGVLAGAGANRYRRLSLRHPQGPDDYAVLLIAWPPGHATPIHDHDGLWGIELVLDGALQVESFAIAVTPSLQLVPRGTAPLGIGDHAAFSDQDYAHRCRNLSGQRPALTLHVYGGALERYRAYDCDAAGCWGSVPQRAELELANH</sequence>
<dbReference type="GO" id="GO:0051213">
    <property type="term" value="F:dioxygenase activity"/>
    <property type="evidence" value="ECO:0007669"/>
    <property type="project" value="UniProtKB-KW"/>
</dbReference>
<evidence type="ECO:0000256" key="4">
    <source>
        <dbReference type="ARBA" id="ARBA00023002"/>
    </source>
</evidence>
<evidence type="ECO:0000256" key="1">
    <source>
        <dbReference type="ARBA" id="ARBA00006622"/>
    </source>
</evidence>
<evidence type="ECO:0000256" key="5">
    <source>
        <dbReference type="ARBA" id="ARBA00023004"/>
    </source>
</evidence>
<evidence type="ECO:0000313" key="7">
    <source>
        <dbReference type="Proteomes" id="UP001556220"/>
    </source>
</evidence>
<dbReference type="RefSeq" id="WP_367853767.1">
    <property type="nucleotide sequence ID" value="NZ_JBFOHK010000002.1"/>
</dbReference>
<comment type="similarity">
    <text evidence="1">Belongs to the cysteine dioxygenase family.</text>
</comment>
<proteinExistence type="inferred from homology"/>
<keyword evidence="7" id="KW-1185">Reference proteome</keyword>
<reference evidence="6 7" key="1">
    <citation type="submission" date="2024-06" db="EMBL/GenBank/DDBJ databases">
        <authorList>
            <person name="Woo H."/>
        </authorList>
    </citation>
    <scope>NUCLEOTIDE SEQUENCE [LARGE SCALE GENOMIC DNA]</scope>
    <source>
        <strain evidence="6 7">Si-c</strain>
    </source>
</reference>
<accession>A0ABV3QDD2</accession>
<dbReference type="Gene3D" id="2.60.120.10">
    <property type="entry name" value="Jelly Rolls"/>
    <property type="match status" value="1"/>
</dbReference>
<keyword evidence="5" id="KW-0408">Iron</keyword>
<protein>
    <submittedName>
        <fullName evidence="6">Cysteine dioxygenase family protein</fullName>
    </submittedName>
</protein>
<evidence type="ECO:0000256" key="3">
    <source>
        <dbReference type="ARBA" id="ARBA00022964"/>
    </source>
</evidence>
<comment type="caution">
    <text evidence="6">The sequence shown here is derived from an EMBL/GenBank/DDBJ whole genome shotgun (WGS) entry which is preliminary data.</text>
</comment>
<dbReference type="EMBL" id="JBFOHK010000002">
    <property type="protein sequence ID" value="MEW9571689.1"/>
    <property type="molecule type" value="Genomic_DNA"/>
</dbReference>
<dbReference type="PANTHER" id="PTHR12918:SF1">
    <property type="entry name" value="CYSTEINE DIOXYGENASE TYPE 1"/>
    <property type="match status" value="1"/>
</dbReference>
<keyword evidence="4" id="KW-0560">Oxidoreductase</keyword>
<dbReference type="InterPro" id="IPR011051">
    <property type="entry name" value="RmlC_Cupin_sf"/>
</dbReference>
<dbReference type="Pfam" id="PF05995">
    <property type="entry name" value="CDO_I"/>
    <property type="match status" value="1"/>
</dbReference>
<dbReference type="InterPro" id="IPR010300">
    <property type="entry name" value="CDO_1"/>
</dbReference>
<evidence type="ECO:0000256" key="2">
    <source>
        <dbReference type="ARBA" id="ARBA00022723"/>
    </source>
</evidence>
<dbReference type="SUPFAM" id="SSF51182">
    <property type="entry name" value="RmlC-like cupins"/>
    <property type="match status" value="1"/>
</dbReference>
<gene>
    <name evidence="6" type="ORF">ABQJ54_07990</name>
</gene>
<dbReference type="CDD" id="cd10548">
    <property type="entry name" value="cupin_CDO"/>
    <property type="match status" value="1"/>
</dbReference>
<evidence type="ECO:0000313" key="6">
    <source>
        <dbReference type="EMBL" id="MEW9571689.1"/>
    </source>
</evidence>
<organism evidence="6 7">
    <name type="scientific">Rhodanobacter lycopersici</name>
    <dbReference type="NCBI Taxonomy" id="3162487"/>
    <lineage>
        <taxon>Bacteria</taxon>
        <taxon>Pseudomonadati</taxon>
        <taxon>Pseudomonadota</taxon>
        <taxon>Gammaproteobacteria</taxon>
        <taxon>Lysobacterales</taxon>
        <taxon>Rhodanobacteraceae</taxon>
        <taxon>Rhodanobacter</taxon>
    </lineage>
</organism>
<name>A0ABV3QDD2_9GAMM</name>
<dbReference type="Proteomes" id="UP001556220">
    <property type="component" value="Unassembled WGS sequence"/>
</dbReference>
<keyword evidence="3 6" id="KW-0223">Dioxygenase</keyword>
<keyword evidence="2" id="KW-0479">Metal-binding</keyword>
<dbReference type="InterPro" id="IPR014710">
    <property type="entry name" value="RmlC-like_jellyroll"/>
</dbReference>